<dbReference type="EMBL" id="JABFAF010000011">
    <property type="protein sequence ID" value="MBA0870699.1"/>
    <property type="molecule type" value="Genomic_DNA"/>
</dbReference>
<sequence>MVIMDLKGITWVGHVYQKFEAMCLEAEEIMYQDTVKYVEDQVHTVGASVKRFYSDVMQDVMQDLLLPSSLEPVKAVAASDTAIEKNAGTFKKPQVGLKVAAVKDEGEQLIEDSEVTSDVIENAAHVPSSCQLHMVDNIFHSCPQSFMERESSYFLSREHNNRSMLVKANVENLPAAGAETVSEVACMGNEVGRLSSFSGNANAIIEESCQQIPRTSTRVTVGEDDCDSIEESCNEIESASESVPEILDNDLQFFESIGIKMDGRCSSSVIGSAEPNGFVMLEPPSTGFTNLNCDCCIASCFGPNIKVMEGTHFSIVNGGSLCGGFRLELYGIIRVVNFAGQSNNWTMDGSGSAVCRKESGTVPPLDKTGVDESCIIVNEAELQCHPHRQGKHRPYQKKIRDAISSRMRSARKMEYKQLAKWYGDVGKCDEDSKGSSMSAQTREATRRSSTHDLLDSEWELL</sequence>
<protein>
    <submittedName>
        <fullName evidence="2">Uncharacterized protein</fullName>
    </submittedName>
</protein>
<dbReference type="Proteomes" id="UP000593576">
    <property type="component" value="Unassembled WGS sequence"/>
</dbReference>
<proteinExistence type="predicted"/>
<dbReference type="PANTHER" id="PTHR34659">
    <property type="entry name" value="BNAA05G11610D PROTEIN"/>
    <property type="match status" value="1"/>
</dbReference>
<organism evidence="2 3">
    <name type="scientific">Gossypium schwendimanii</name>
    <name type="common">Cotton</name>
    <dbReference type="NCBI Taxonomy" id="34291"/>
    <lineage>
        <taxon>Eukaryota</taxon>
        <taxon>Viridiplantae</taxon>
        <taxon>Streptophyta</taxon>
        <taxon>Embryophyta</taxon>
        <taxon>Tracheophyta</taxon>
        <taxon>Spermatophyta</taxon>
        <taxon>Magnoliopsida</taxon>
        <taxon>eudicotyledons</taxon>
        <taxon>Gunneridae</taxon>
        <taxon>Pentapetalae</taxon>
        <taxon>rosids</taxon>
        <taxon>malvids</taxon>
        <taxon>Malvales</taxon>
        <taxon>Malvaceae</taxon>
        <taxon>Malvoideae</taxon>
        <taxon>Gossypium</taxon>
    </lineage>
</organism>
<feature type="region of interest" description="Disordered" evidence="1">
    <location>
        <begin position="429"/>
        <end position="451"/>
    </location>
</feature>
<evidence type="ECO:0000313" key="2">
    <source>
        <dbReference type="EMBL" id="MBA0870699.1"/>
    </source>
</evidence>
<dbReference type="InterPro" id="IPR053273">
    <property type="entry name" value="CST_Regulator"/>
</dbReference>
<dbReference type="AlphaFoldDB" id="A0A7J9MJY2"/>
<dbReference type="PANTHER" id="PTHR34659:SF8">
    <property type="entry name" value="(RAPE) HYPOTHETICAL PROTEIN"/>
    <property type="match status" value="1"/>
</dbReference>
<comment type="caution">
    <text evidence="2">The sequence shown here is derived from an EMBL/GenBank/DDBJ whole genome shotgun (WGS) entry which is preliminary data.</text>
</comment>
<gene>
    <name evidence="2" type="ORF">Goshw_016146</name>
</gene>
<dbReference type="OrthoDB" id="778244at2759"/>
<dbReference type="GO" id="GO:0005776">
    <property type="term" value="C:autophagosome"/>
    <property type="evidence" value="ECO:0007669"/>
    <property type="project" value="TreeGrafter"/>
</dbReference>
<evidence type="ECO:0000256" key="1">
    <source>
        <dbReference type="SAM" id="MobiDB-lite"/>
    </source>
</evidence>
<dbReference type="GO" id="GO:0006950">
    <property type="term" value="P:response to stress"/>
    <property type="evidence" value="ECO:0007669"/>
    <property type="project" value="TreeGrafter"/>
</dbReference>
<accession>A0A7J9MJY2</accession>
<reference evidence="2 3" key="1">
    <citation type="journal article" date="2019" name="Genome Biol. Evol.">
        <title>Insights into the evolution of the New World diploid cottons (Gossypium, subgenus Houzingenia) based on genome sequencing.</title>
        <authorList>
            <person name="Grover C.E."/>
            <person name="Arick M.A. 2nd"/>
            <person name="Thrash A."/>
            <person name="Conover J.L."/>
            <person name="Sanders W.S."/>
            <person name="Peterson D.G."/>
            <person name="Frelichowski J.E."/>
            <person name="Scheffler J.A."/>
            <person name="Scheffler B.E."/>
            <person name="Wendel J.F."/>
        </authorList>
    </citation>
    <scope>NUCLEOTIDE SEQUENCE [LARGE SCALE GENOMIC DNA]</scope>
    <source>
        <strain evidence="2">1</strain>
        <tissue evidence="2">Leaf</tissue>
    </source>
</reference>
<name>A0A7J9MJY2_GOSSC</name>
<keyword evidence="3" id="KW-1185">Reference proteome</keyword>
<evidence type="ECO:0000313" key="3">
    <source>
        <dbReference type="Proteomes" id="UP000593576"/>
    </source>
</evidence>
<dbReference type="GO" id="GO:0061908">
    <property type="term" value="C:phagophore"/>
    <property type="evidence" value="ECO:0007669"/>
    <property type="project" value="TreeGrafter"/>
</dbReference>